<accession>A0A2G8RQV0</accession>
<comment type="caution">
    <text evidence="2">The sequence shown here is derived from an EMBL/GenBank/DDBJ whole genome shotgun (WGS) entry which is preliminary data.</text>
</comment>
<dbReference type="EMBL" id="AYKW01000067">
    <property type="protein sequence ID" value="PIL23882.1"/>
    <property type="molecule type" value="Genomic_DNA"/>
</dbReference>
<keyword evidence="3" id="KW-1185">Reference proteome</keyword>
<feature type="compositionally biased region" description="Low complexity" evidence="1">
    <location>
        <begin position="20"/>
        <end position="30"/>
    </location>
</feature>
<evidence type="ECO:0000313" key="2">
    <source>
        <dbReference type="EMBL" id="PIL23882.1"/>
    </source>
</evidence>
<reference evidence="2 3" key="1">
    <citation type="journal article" date="2015" name="Sci. Rep.">
        <title>Chromosome-level genome map provides insights into diverse defense mechanisms in the medicinal fungus Ganoderma sinense.</title>
        <authorList>
            <person name="Zhu Y."/>
            <person name="Xu J."/>
            <person name="Sun C."/>
            <person name="Zhou S."/>
            <person name="Xu H."/>
            <person name="Nelson D.R."/>
            <person name="Qian J."/>
            <person name="Song J."/>
            <person name="Luo H."/>
            <person name="Xiang L."/>
            <person name="Li Y."/>
            <person name="Xu Z."/>
            <person name="Ji A."/>
            <person name="Wang L."/>
            <person name="Lu S."/>
            <person name="Hayward A."/>
            <person name="Sun W."/>
            <person name="Li X."/>
            <person name="Schwartz D.C."/>
            <person name="Wang Y."/>
            <person name="Chen S."/>
        </authorList>
    </citation>
    <scope>NUCLEOTIDE SEQUENCE [LARGE SCALE GENOMIC DNA]</scope>
    <source>
        <strain evidence="2 3">ZZ0214-1</strain>
    </source>
</reference>
<dbReference type="AlphaFoldDB" id="A0A2G8RQV0"/>
<evidence type="ECO:0000256" key="1">
    <source>
        <dbReference type="SAM" id="MobiDB-lite"/>
    </source>
</evidence>
<name>A0A2G8RQV0_9APHY</name>
<feature type="region of interest" description="Disordered" evidence="1">
    <location>
        <begin position="1"/>
        <end position="57"/>
    </location>
</feature>
<organism evidence="2 3">
    <name type="scientific">Ganoderma sinense ZZ0214-1</name>
    <dbReference type="NCBI Taxonomy" id="1077348"/>
    <lineage>
        <taxon>Eukaryota</taxon>
        <taxon>Fungi</taxon>
        <taxon>Dikarya</taxon>
        <taxon>Basidiomycota</taxon>
        <taxon>Agaricomycotina</taxon>
        <taxon>Agaricomycetes</taxon>
        <taxon>Polyporales</taxon>
        <taxon>Polyporaceae</taxon>
        <taxon>Ganoderma</taxon>
    </lineage>
</organism>
<protein>
    <submittedName>
        <fullName evidence="2">Uncharacterized protein</fullName>
    </submittedName>
</protein>
<proteinExistence type="predicted"/>
<evidence type="ECO:0000313" key="3">
    <source>
        <dbReference type="Proteomes" id="UP000230002"/>
    </source>
</evidence>
<dbReference type="Proteomes" id="UP000230002">
    <property type="component" value="Unassembled WGS sequence"/>
</dbReference>
<sequence length="70" mass="7474">MARDAVSQEGSPRAHQIMYHPSHVPSVSPSNAPWGFAREQLHVSRGPGQPSAREQPTAWVTAQVCTVAGA</sequence>
<gene>
    <name evidence="2" type="ORF">GSI_13633</name>
</gene>